<gene>
    <name evidence="8" type="ORF">SAMN05444159_5412</name>
</gene>
<dbReference type="PANTHER" id="PTHR34001">
    <property type="entry name" value="BLL7405 PROTEIN"/>
    <property type="match status" value="1"/>
</dbReference>
<evidence type="ECO:0000256" key="6">
    <source>
        <dbReference type="SAM" id="SignalP"/>
    </source>
</evidence>
<accession>A0A1M6Z2C0</accession>
<evidence type="ECO:0000313" key="9">
    <source>
        <dbReference type="Proteomes" id="UP000189935"/>
    </source>
</evidence>
<keyword evidence="4" id="KW-0998">Cell outer membrane</keyword>
<evidence type="ECO:0000256" key="1">
    <source>
        <dbReference type="ARBA" id="ARBA00004442"/>
    </source>
</evidence>
<evidence type="ECO:0000256" key="4">
    <source>
        <dbReference type="ARBA" id="ARBA00023237"/>
    </source>
</evidence>
<reference evidence="8 9" key="1">
    <citation type="submission" date="2016-11" db="EMBL/GenBank/DDBJ databases">
        <authorList>
            <person name="Jaros S."/>
            <person name="Januszkiewicz K."/>
            <person name="Wedrychowicz H."/>
        </authorList>
    </citation>
    <scope>NUCLEOTIDE SEQUENCE [LARGE SCALE GENOMIC DNA]</scope>
    <source>
        <strain evidence="8 9">GAS499</strain>
    </source>
</reference>
<keyword evidence="2 6" id="KW-0732">Signal</keyword>
<comment type="subcellular location">
    <subcellularLocation>
        <location evidence="1">Cell outer membrane</location>
    </subcellularLocation>
</comment>
<dbReference type="Pfam" id="PF13505">
    <property type="entry name" value="OMP_b-brl"/>
    <property type="match status" value="1"/>
</dbReference>
<organism evidence="8 9">
    <name type="scientific">Bradyrhizobium lablabi</name>
    <dbReference type="NCBI Taxonomy" id="722472"/>
    <lineage>
        <taxon>Bacteria</taxon>
        <taxon>Pseudomonadati</taxon>
        <taxon>Pseudomonadota</taxon>
        <taxon>Alphaproteobacteria</taxon>
        <taxon>Hyphomicrobiales</taxon>
        <taxon>Nitrobacteraceae</taxon>
        <taxon>Bradyrhizobium</taxon>
    </lineage>
</organism>
<dbReference type="Gene3D" id="2.40.160.20">
    <property type="match status" value="1"/>
</dbReference>
<feature type="signal peptide" evidence="6">
    <location>
        <begin position="1"/>
        <end position="19"/>
    </location>
</feature>
<keyword evidence="3" id="KW-0472">Membrane</keyword>
<dbReference type="AlphaFoldDB" id="A0A1M6Z2C0"/>
<dbReference type="PANTHER" id="PTHR34001:SF3">
    <property type="entry name" value="BLL7405 PROTEIN"/>
    <property type="match status" value="1"/>
</dbReference>
<evidence type="ECO:0000256" key="2">
    <source>
        <dbReference type="ARBA" id="ARBA00022729"/>
    </source>
</evidence>
<dbReference type="OrthoDB" id="8001404at2"/>
<dbReference type="SUPFAM" id="SSF56925">
    <property type="entry name" value="OMPA-like"/>
    <property type="match status" value="1"/>
</dbReference>
<evidence type="ECO:0000256" key="3">
    <source>
        <dbReference type="ARBA" id="ARBA00023136"/>
    </source>
</evidence>
<dbReference type="RefSeq" id="WP_079545402.1">
    <property type="nucleotide sequence ID" value="NZ_LT670844.1"/>
</dbReference>
<feature type="chain" id="PRO_5009923106" evidence="6">
    <location>
        <begin position="20"/>
        <end position="274"/>
    </location>
</feature>
<feature type="domain" description="Outer membrane protein beta-barrel" evidence="7">
    <location>
        <begin position="8"/>
        <end position="274"/>
    </location>
</feature>
<evidence type="ECO:0000259" key="7">
    <source>
        <dbReference type="Pfam" id="PF13505"/>
    </source>
</evidence>
<dbReference type="GO" id="GO:0009279">
    <property type="term" value="C:cell outer membrane"/>
    <property type="evidence" value="ECO:0007669"/>
    <property type="project" value="UniProtKB-SubCell"/>
</dbReference>
<dbReference type="InterPro" id="IPR027385">
    <property type="entry name" value="Beta-barrel_OMP"/>
</dbReference>
<comment type="similarity">
    <text evidence="5">Belongs to the Omp25/RopB family.</text>
</comment>
<evidence type="ECO:0000313" key="8">
    <source>
        <dbReference type="EMBL" id="SHL24522.1"/>
    </source>
</evidence>
<evidence type="ECO:0000256" key="5">
    <source>
        <dbReference type="ARBA" id="ARBA00038306"/>
    </source>
</evidence>
<proteinExistence type="inferred from homology"/>
<dbReference type="Proteomes" id="UP000189935">
    <property type="component" value="Chromosome I"/>
</dbReference>
<dbReference type="InterPro" id="IPR051692">
    <property type="entry name" value="OMP-like"/>
</dbReference>
<dbReference type="InterPro" id="IPR011250">
    <property type="entry name" value="OMP/PagP_B-barrel"/>
</dbReference>
<sequence length="274" mass="29089">MRRLLLAAVMFGAVSGAQAADMPDLPILRGAYTDGLSSPRVSWQGFYAGVQGGFGTSDMNFTGATSSVASHLLANTAIEASGGVSQWPVGGKVSVHGNGFGGFAGYNSLWDEIVLGVEFSYLHGKFGGTQTDSMGRIFKDANGTTDSVTYESIAAMRISDMATLRGRAGYAVGSFLPYAFGGVALGQADIIRTAHIFGTQFNANNPIGFQNIPFDLIATDSKNSHFIYGYTAGLGVDVQLISCLFLRAEWEYVRFTSSIDTNVNTVRVGLGYKF</sequence>
<name>A0A1M6Z2C0_9BRAD</name>
<dbReference type="EMBL" id="LT670844">
    <property type="protein sequence ID" value="SHL24522.1"/>
    <property type="molecule type" value="Genomic_DNA"/>
</dbReference>
<protein>
    <submittedName>
        <fullName evidence="8">Outer membrane insertion C-terminal signal</fullName>
    </submittedName>
</protein>